<dbReference type="Proteomes" id="UP000479710">
    <property type="component" value="Unassembled WGS sequence"/>
</dbReference>
<evidence type="ECO:0000313" key="3">
    <source>
        <dbReference type="Proteomes" id="UP000479710"/>
    </source>
</evidence>
<feature type="region of interest" description="Disordered" evidence="1">
    <location>
        <begin position="1"/>
        <end position="126"/>
    </location>
</feature>
<dbReference type="AlphaFoldDB" id="A0A6G1D1Z9"/>
<name>A0A6G1D1Z9_9ORYZ</name>
<reference evidence="2 3" key="1">
    <citation type="submission" date="2019-11" db="EMBL/GenBank/DDBJ databases">
        <title>Whole genome sequence of Oryza granulata.</title>
        <authorList>
            <person name="Li W."/>
        </authorList>
    </citation>
    <scope>NUCLEOTIDE SEQUENCE [LARGE SCALE GENOMIC DNA]</scope>
    <source>
        <strain evidence="3">cv. Menghai</strain>
        <tissue evidence="2">Leaf</tissue>
    </source>
</reference>
<accession>A0A6G1D1Z9</accession>
<feature type="compositionally biased region" description="Low complexity" evidence="1">
    <location>
        <begin position="100"/>
        <end position="109"/>
    </location>
</feature>
<protein>
    <submittedName>
        <fullName evidence="2">Uncharacterized protein</fullName>
    </submittedName>
</protein>
<sequence>MHGPVNLGGRAAMPCMRATPTFSTPSLPHERVDRRRKPRAGAHVAVMGTNTTTRGRRFHAKGLSVGEVEEGQRGGGGGGAAASHGYGREGAGRRRRRRAQSGAAASGDGVELACPPAPTKTRPTAAVERRTELFAGVDLDAFFAAHNI</sequence>
<comment type="caution">
    <text evidence="2">The sequence shown here is derived from an EMBL/GenBank/DDBJ whole genome shotgun (WGS) entry which is preliminary data.</text>
</comment>
<proteinExistence type="predicted"/>
<evidence type="ECO:0000256" key="1">
    <source>
        <dbReference type="SAM" id="MobiDB-lite"/>
    </source>
</evidence>
<gene>
    <name evidence="2" type="ORF">E2562_013299</name>
</gene>
<keyword evidence="3" id="KW-1185">Reference proteome</keyword>
<organism evidence="2 3">
    <name type="scientific">Oryza meyeriana var. granulata</name>
    <dbReference type="NCBI Taxonomy" id="110450"/>
    <lineage>
        <taxon>Eukaryota</taxon>
        <taxon>Viridiplantae</taxon>
        <taxon>Streptophyta</taxon>
        <taxon>Embryophyta</taxon>
        <taxon>Tracheophyta</taxon>
        <taxon>Spermatophyta</taxon>
        <taxon>Magnoliopsida</taxon>
        <taxon>Liliopsida</taxon>
        <taxon>Poales</taxon>
        <taxon>Poaceae</taxon>
        <taxon>BOP clade</taxon>
        <taxon>Oryzoideae</taxon>
        <taxon>Oryzeae</taxon>
        <taxon>Oryzinae</taxon>
        <taxon>Oryza</taxon>
        <taxon>Oryza meyeriana</taxon>
    </lineage>
</organism>
<evidence type="ECO:0000313" key="2">
    <source>
        <dbReference type="EMBL" id="KAF0906915.1"/>
    </source>
</evidence>
<dbReference type="EMBL" id="SPHZ02000007">
    <property type="protein sequence ID" value="KAF0906915.1"/>
    <property type="molecule type" value="Genomic_DNA"/>
</dbReference>